<dbReference type="Pfam" id="PF09262">
    <property type="entry name" value="PEX-1N"/>
    <property type="match status" value="1"/>
</dbReference>
<evidence type="ECO:0000313" key="19">
    <source>
        <dbReference type="Proteomes" id="UP000515154"/>
    </source>
</evidence>
<keyword evidence="4" id="KW-0963">Cytoplasm</keyword>
<evidence type="ECO:0000256" key="14">
    <source>
        <dbReference type="ARBA" id="ARBA00034532"/>
    </source>
</evidence>
<dbReference type="PANTHER" id="PTHR23077">
    <property type="entry name" value="AAA-FAMILY ATPASE"/>
    <property type="match status" value="1"/>
</dbReference>
<dbReference type="PROSITE" id="PS00674">
    <property type="entry name" value="AAA"/>
    <property type="match status" value="1"/>
</dbReference>
<keyword evidence="6" id="KW-0677">Repeat</keyword>
<dbReference type="GO" id="GO:0005829">
    <property type="term" value="C:cytosol"/>
    <property type="evidence" value="ECO:0007669"/>
    <property type="project" value="UniProtKB-SubCell"/>
</dbReference>
<dbReference type="InterPro" id="IPR041569">
    <property type="entry name" value="AAA_lid_3"/>
</dbReference>
<dbReference type="InterPro" id="IPR027417">
    <property type="entry name" value="P-loop_NTPase"/>
</dbReference>
<organism evidence="19 20">
    <name type="scientific">Octopus sinensis</name>
    <name type="common">East Asian common octopus</name>
    <dbReference type="NCBI Taxonomy" id="2607531"/>
    <lineage>
        <taxon>Eukaryota</taxon>
        <taxon>Metazoa</taxon>
        <taxon>Spiralia</taxon>
        <taxon>Lophotrochozoa</taxon>
        <taxon>Mollusca</taxon>
        <taxon>Cephalopoda</taxon>
        <taxon>Coleoidea</taxon>
        <taxon>Octopodiformes</taxon>
        <taxon>Octopoda</taxon>
        <taxon>Incirrata</taxon>
        <taxon>Octopodidae</taxon>
        <taxon>Octopus</taxon>
    </lineage>
</organism>
<keyword evidence="19" id="KW-1185">Reference proteome</keyword>
<dbReference type="GO" id="GO:0005778">
    <property type="term" value="C:peroxisomal membrane"/>
    <property type="evidence" value="ECO:0007669"/>
    <property type="project" value="UniProtKB-SubCell"/>
</dbReference>
<evidence type="ECO:0000256" key="16">
    <source>
        <dbReference type="ARBA" id="ARBA00048778"/>
    </source>
</evidence>
<evidence type="ECO:0000256" key="17">
    <source>
        <dbReference type="ARBA" id="ARBA00064205"/>
    </source>
</evidence>
<dbReference type="InterPro" id="IPR015342">
    <property type="entry name" value="PEX1-N_C-lobe"/>
</dbReference>
<dbReference type="SUPFAM" id="SSF54585">
    <property type="entry name" value="Cdc48 domain 2-like"/>
    <property type="match status" value="1"/>
</dbReference>
<dbReference type="InterPro" id="IPR003959">
    <property type="entry name" value="ATPase_AAA_core"/>
</dbReference>
<dbReference type="Pfam" id="PF00004">
    <property type="entry name" value="AAA"/>
    <property type="match status" value="2"/>
</dbReference>
<evidence type="ECO:0000256" key="5">
    <source>
        <dbReference type="ARBA" id="ARBA00022593"/>
    </source>
</evidence>
<sequence length="1190" mass="135640">MSYLGLVAKYIFEKHCFIYASRTLFPSRLQSDEQVQVFKAILQNEQTAFFSCHFKLPTNQDKEFQINGLYANKLGIKEEDEIILEPVKNVPLCESVFVDPLSVNDWEILEKNAHFIETHLLEQVRVVWEGQVLPIWVHQSVCLFLKIAKIKPTVECALLRQETEVIVSRFSRLGSIEKKMTEHTTKNNLFKNPRKLNVGDMAPLEDMSQSLSLYSGLFQYFQSFFMWTTPTVTERQPAENIPEKTEFFPDSVSMTLRVQGLTECIEMPKNVLDSNNSLKLKHFLKNPDIVFVSIGDIIDQCSVLKSIPRIFFAKLIKLQSPKELSQSQTGKSSAKENNLSNNVVQVRVVGNSERICEEGSSPSIFNEKNVLEGHVMVPNALRFIEQLELTSRVELQGIRAYKIKLRYLYIKPIRVTLFGLQESLDRLDEKTTRKAFELWINKTTTLSQPMIVFDKKLIRFRIKKKTDYWVEAILSFSQNNHNAKCQEELVYAELYPEALKSTQIIIQNEPDRSRQSPKIQPSFLSLTEIDPRVGTIKLSEIKGLQPQISKALLHFHMCLSNNGSTSMTLSRSSQGILLITGATGSGKTTLASAICKELLEHPTLAYPLIISCKSLVGKKISSIRTFLEQQFEEATWRQPAIVVLDDLDCLCSRDTDIDMDPLENIRISSVVCDMLKKLLISHSSVGVIATSESRMSLHQKLISSRGTHYIQLTINIPYPEQKTREEILESLLESNLAVHSDVRKQIDLKKIAAKAEGFVVQDLKKIVNRAIHSHLQQKQSDYSESYSRLQLDLSQLQLKQEDFDQAFIDFSPLSLRGIELHDSEASGWSDVGGLDDVKSLLMETFVWPSKYPNLFSKCPIRRRSGILLFGAPGTGKTLIVAALAKECRMNFITVKGPELLNKYVGASEQAVRDTFNRARKAKPCIIFFDEFDSLAPRRGNDSTGTTDRVVNQLLTQLDGVECLEGVFVIGATSRPDLIDPALLRPGRFDKCLSCDIPSKDDRLSILKVLTSKMHLAPDVKLDFFADICQHFTGADLKALLYNAQLVAIHESMEKPKNKPQDDNQKMNEFFTRARSWSGDKKNLAKMNLIYIPNLETGCTEPSPQLEEKVEKEVIRKKRRVKNRRESIMPPSEKEETIIVKHEHINKAYQKMKPSVSTKERCKYETIYNSFSKRRDFNPIAPTFKQEYMMA</sequence>
<dbReference type="KEGG" id="osn:115211625"/>
<feature type="domain" description="AAA+ ATPase" evidence="18">
    <location>
        <begin position="862"/>
        <end position="998"/>
    </location>
</feature>
<dbReference type="InterPro" id="IPR003960">
    <property type="entry name" value="ATPase_AAA_CS"/>
</dbReference>
<evidence type="ECO:0000256" key="7">
    <source>
        <dbReference type="ARBA" id="ARBA00022741"/>
    </source>
</evidence>
<dbReference type="Gene3D" id="2.40.40.20">
    <property type="match status" value="1"/>
</dbReference>
<keyword evidence="10" id="KW-0653">Protein transport</keyword>
<comment type="similarity">
    <text evidence="2">Belongs to the AAA ATPase family.</text>
</comment>
<dbReference type="FunFam" id="3.40.50.300:FF:000149">
    <property type="entry name" value="Nuclear valosin-containing protein-like"/>
    <property type="match status" value="1"/>
</dbReference>
<dbReference type="GO" id="GO:0005524">
    <property type="term" value="F:ATP binding"/>
    <property type="evidence" value="ECO:0007669"/>
    <property type="project" value="UniProtKB-KW"/>
</dbReference>
<dbReference type="FunFam" id="1.10.8.60:FF:000105">
    <property type="entry name" value="PeRoXisome assembly factor"/>
    <property type="match status" value="1"/>
</dbReference>
<dbReference type="InterPro" id="IPR003593">
    <property type="entry name" value="AAA+_ATPase"/>
</dbReference>
<dbReference type="Pfam" id="PF17862">
    <property type="entry name" value="AAA_lid_3"/>
    <property type="match status" value="1"/>
</dbReference>
<evidence type="ECO:0000256" key="11">
    <source>
        <dbReference type="ARBA" id="ARBA00023136"/>
    </source>
</evidence>
<proteinExistence type="inferred from homology"/>
<evidence type="ECO:0000256" key="1">
    <source>
        <dbReference type="ARBA" id="ARBA00004514"/>
    </source>
</evidence>
<gene>
    <name evidence="20" type="primary">LOC115211625</name>
</gene>
<dbReference type="RefSeq" id="XP_029636103.1">
    <property type="nucleotide sequence ID" value="XM_029780243.2"/>
</dbReference>
<evidence type="ECO:0000256" key="3">
    <source>
        <dbReference type="ARBA" id="ARBA00022448"/>
    </source>
</evidence>
<accession>A0A6P7SDI0</accession>
<keyword evidence="9" id="KW-0067">ATP-binding</keyword>
<dbReference type="Gene3D" id="1.10.8.60">
    <property type="match status" value="2"/>
</dbReference>
<comment type="catalytic activity">
    <reaction evidence="16">
        <text>ATP + H2O = ADP + phosphate + H(+)</text>
        <dbReference type="Rhea" id="RHEA:13065"/>
        <dbReference type="ChEBI" id="CHEBI:15377"/>
        <dbReference type="ChEBI" id="CHEBI:15378"/>
        <dbReference type="ChEBI" id="CHEBI:30616"/>
        <dbReference type="ChEBI" id="CHEBI:43474"/>
        <dbReference type="ChEBI" id="CHEBI:456216"/>
    </reaction>
    <physiologicalReaction direction="left-to-right" evidence="16">
        <dbReference type="Rhea" id="RHEA:13066"/>
    </physiologicalReaction>
</comment>
<keyword evidence="7" id="KW-0547">Nucleotide-binding</keyword>
<feature type="domain" description="AAA+ ATPase" evidence="18">
    <location>
        <begin position="573"/>
        <end position="717"/>
    </location>
</feature>
<comment type="subunit">
    <text evidence="17">Interacts with PEX6; forming the PEX1-PEX6 AAA ATPase complex, which is composed of a heterohexamer formed by a trimer of PEX1-PEX6 dimers.</text>
</comment>
<keyword evidence="8" id="KW-0378">Hydrolase</keyword>
<dbReference type="SUPFAM" id="SSF52540">
    <property type="entry name" value="P-loop containing nucleoside triphosphate hydrolases"/>
    <property type="match status" value="2"/>
</dbReference>
<keyword evidence="11" id="KW-0472">Membrane</keyword>
<evidence type="ECO:0000256" key="9">
    <source>
        <dbReference type="ARBA" id="ARBA00022840"/>
    </source>
</evidence>
<dbReference type="GO" id="GO:0016558">
    <property type="term" value="P:protein import into peroxisome matrix"/>
    <property type="evidence" value="ECO:0007669"/>
    <property type="project" value="TreeGrafter"/>
</dbReference>
<reference evidence="20" key="1">
    <citation type="submission" date="2025-08" db="UniProtKB">
        <authorList>
            <consortium name="RefSeq"/>
        </authorList>
    </citation>
    <scope>IDENTIFICATION</scope>
</reference>
<dbReference type="AlphaFoldDB" id="A0A6P7SDI0"/>
<evidence type="ECO:0000313" key="20">
    <source>
        <dbReference type="RefSeq" id="XP_029636103.1"/>
    </source>
</evidence>
<evidence type="ECO:0000256" key="12">
    <source>
        <dbReference type="ARBA" id="ARBA00023140"/>
    </source>
</evidence>
<dbReference type="GO" id="GO:0016887">
    <property type="term" value="F:ATP hydrolysis activity"/>
    <property type="evidence" value="ECO:0007669"/>
    <property type="project" value="InterPro"/>
</dbReference>
<dbReference type="InterPro" id="IPR050168">
    <property type="entry name" value="AAA_ATPase_domain"/>
</dbReference>
<dbReference type="PANTHER" id="PTHR23077:SF12">
    <property type="entry name" value="PEROXISOMAL ATPASE PEX1"/>
    <property type="match status" value="1"/>
</dbReference>
<evidence type="ECO:0000256" key="4">
    <source>
        <dbReference type="ARBA" id="ARBA00022490"/>
    </source>
</evidence>
<keyword evidence="12" id="KW-0576">Peroxisome</keyword>
<evidence type="ECO:0000256" key="15">
    <source>
        <dbReference type="ARBA" id="ARBA00046271"/>
    </source>
</evidence>
<name>A0A6P7SDI0_9MOLL</name>
<dbReference type="InterPro" id="IPR029067">
    <property type="entry name" value="CDC48_domain_2-like_sf"/>
</dbReference>
<evidence type="ECO:0000259" key="18">
    <source>
        <dbReference type="SMART" id="SM00382"/>
    </source>
</evidence>
<evidence type="ECO:0000256" key="13">
    <source>
        <dbReference type="ARBA" id="ARBA00032509"/>
    </source>
</evidence>
<keyword evidence="3" id="KW-0813">Transport</keyword>
<evidence type="ECO:0000256" key="8">
    <source>
        <dbReference type="ARBA" id="ARBA00022801"/>
    </source>
</evidence>
<comment type="subcellular location">
    <subcellularLocation>
        <location evidence="1">Cytoplasm</location>
        <location evidence="1">Cytosol</location>
    </subcellularLocation>
    <subcellularLocation>
        <location evidence="15">Peroxisome membrane</location>
    </subcellularLocation>
</comment>
<evidence type="ECO:0000256" key="10">
    <source>
        <dbReference type="ARBA" id="ARBA00022927"/>
    </source>
</evidence>
<dbReference type="Gene3D" id="3.10.330.10">
    <property type="match status" value="1"/>
</dbReference>
<keyword evidence="5" id="KW-0962">Peroxisome biogenesis</keyword>
<dbReference type="Proteomes" id="UP000515154">
    <property type="component" value="Linkage group LG5"/>
</dbReference>
<dbReference type="SMART" id="SM00382">
    <property type="entry name" value="AAA"/>
    <property type="match status" value="2"/>
</dbReference>
<protein>
    <recommendedName>
        <fullName evidence="14">Peroxisomal ATPase PEX1</fullName>
    </recommendedName>
    <alternativeName>
        <fullName evidence="13">Peroxin-1</fullName>
    </alternativeName>
</protein>
<evidence type="ECO:0000256" key="6">
    <source>
        <dbReference type="ARBA" id="ARBA00022737"/>
    </source>
</evidence>
<evidence type="ECO:0000256" key="2">
    <source>
        <dbReference type="ARBA" id="ARBA00006914"/>
    </source>
</evidence>
<dbReference type="Gene3D" id="3.40.50.300">
    <property type="entry name" value="P-loop containing nucleotide triphosphate hydrolases"/>
    <property type="match status" value="2"/>
</dbReference>